<sequence length="323" mass="35350">MIKWGIVGAGNIAHSFSKDLALVNGGKLVSVASRSLEKAQDFAGEYGAPNAYGSYEELFNSNTVDVIYLATPHTSHADLSIAAMKAGNAVLCEKPMGVNKSEVDQMVAVAKENNVFLMEALWTRFNPTIKKVKELVDNGTIGDIGYLHADFAFYALDRDENGRLLNPDLAGGSLLDIGIYPIFLAYLMLGKPKDIKASANFYKTGVEVQCSMIFNYDNAQAILYSGLNSNSEKKAEIAGSEGSIFIHPRWHETTGYTIEKDGESTSNEVGKRGKGYVHEIEEVQDCLASGKKQSDLWSHQNSLDLIEIMDSVRKLTGIVFPFE</sequence>
<evidence type="ECO:0000256" key="2">
    <source>
        <dbReference type="ARBA" id="ARBA00023002"/>
    </source>
</evidence>
<evidence type="ECO:0000259" key="4">
    <source>
        <dbReference type="Pfam" id="PF22725"/>
    </source>
</evidence>
<feature type="domain" description="GFO/IDH/MocA-like oxidoreductase" evidence="4">
    <location>
        <begin position="130"/>
        <end position="244"/>
    </location>
</feature>
<dbReference type="InterPro" id="IPR036291">
    <property type="entry name" value="NAD(P)-bd_dom_sf"/>
</dbReference>
<evidence type="ECO:0000259" key="3">
    <source>
        <dbReference type="Pfam" id="PF01408"/>
    </source>
</evidence>
<comment type="similarity">
    <text evidence="1">Belongs to the Gfo/Idh/MocA family.</text>
</comment>
<dbReference type="InterPro" id="IPR050984">
    <property type="entry name" value="Gfo/Idh/MocA_domain"/>
</dbReference>
<dbReference type="AlphaFoldDB" id="A0A1I6JTA9"/>
<reference evidence="6" key="1">
    <citation type="submission" date="2016-10" db="EMBL/GenBank/DDBJ databases">
        <authorList>
            <person name="Varghese N."/>
            <person name="Submissions S."/>
        </authorList>
    </citation>
    <scope>NUCLEOTIDE SEQUENCE [LARGE SCALE GENOMIC DNA]</scope>
    <source>
        <strain evidence="6">DSM 19891</strain>
    </source>
</reference>
<dbReference type="SUPFAM" id="SSF55347">
    <property type="entry name" value="Glyceraldehyde-3-phosphate dehydrogenase-like, C-terminal domain"/>
    <property type="match status" value="1"/>
</dbReference>
<accession>A0A1I6JTA9</accession>
<dbReference type="SUPFAM" id="SSF51735">
    <property type="entry name" value="NAD(P)-binding Rossmann-fold domains"/>
    <property type="match status" value="1"/>
</dbReference>
<dbReference type="PANTHER" id="PTHR22604:SF105">
    <property type="entry name" value="TRANS-1,2-DIHYDROBENZENE-1,2-DIOL DEHYDROGENASE"/>
    <property type="match status" value="1"/>
</dbReference>
<organism evidence="5 6">
    <name type="scientific">Maribacter stanieri</name>
    <dbReference type="NCBI Taxonomy" id="440514"/>
    <lineage>
        <taxon>Bacteria</taxon>
        <taxon>Pseudomonadati</taxon>
        <taxon>Bacteroidota</taxon>
        <taxon>Flavobacteriia</taxon>
        <taxon>Flavobacteriales</taxon>
        <taxon>Flavobacteriaceae</taxon>
        <taxon>Maribacter</taxon>
    </lineage>
</organism>
<dbReference type="Gene3D" id="3.40.50.720">
    <property type="entry name" value="NAD(P)-binding Rossmann-like Domain"/>
    <property type="match status" value="1"/>
</dbReference>
<evidence type="ECO:0000313" key="6">
    <source>
        <dbReference type="Proteomes" id="UP000199462"/>
    </source>
</evidence>
<dbReference type="EMBL" id="FOYX01000003">
    <property type="protein sequence ID" value="SFR82245.1"/>
    <property type="molecule type" value="Genomic_DNA"/>
</dbReference>
<protein>
    <submittedName>
        <fullName evidence="5">Predicted dehydrogenase</fullName>
    </submittedName>
</protein>
<proteinExistence type="inferred from homology"/>
<dbReference type="Gene3D" id="3.30.360.10">
    <property type="entry name" value="Dihydrodipicolinate Reductase, domain 2"/>
    <property type="match status" value="1"/>
</dbReference>
<dbReference type="GO" id="GO:0000166">
    <property type="term" value="F:nucleotide binding"/>
    <property type="evidence" value="ECO:0007669"/>
    <property type="project" value="InterPro"/>
</dbReference>
<dbReference type="Pfam" id="PF01408">
    <property type="entry name" value="GFO_IDH_MocA"/>
    <property type="match status" value="1"/>
</dbReference>
<dbReference type="RefSeq" id="WP_091904098.1">
    <property type="nucleotide sequence ID" value="NZ_FOYX01000003.1"/>
</dbReference>
<evidence type="ECO:0000313" key="5">
    <source>
        <dbReference type="EMBL" id="SFR82245.1"/>
    </source>
</evidence>
<dbReference type="InterPro" id="IPR000683">
    <property type="entry name" value="Gfo/Idh/MocA-like_OxRdtase_N"/>
</dbReference>
<dbReference type="GO" id="GO:0016491">
    <property type="term" value="F:oxidoreductase activity"/>
    <property type="evidence" value="ECO:0007669"/>
    <property type="project" value="UniProtKB-KW"/>
</dbReference>
<gene>
    <name evidence="5" type="ORF">SAMN04488010_3007</name>
</gene>
<keyword evidence="2" id="KW-0560">Oxidoreductase</keyword>
<evidence type="ECO:0000256" key="1">
    <source>
        <dbReference type="ARBA" id="ARBA00010928"/>
    </source>
</evidence>
<dbReference type="Proteomes" id="UP000199462">
    <property type="component" value="Unassembled WGS sequence"/>
</dbReference>
<name>A0A1I6JTA9_9FLAO</name>
<dbReference type="STRING" id="440514.SAMN04488010_3007"/>
<keyword evidence="6" id="KW-1185">Reference proteome</keyword>
<feature type="domain" description="Gfo/Idh/MocA-like oxidoreductase N-terminal" evidence="3">
    <location>
        <begin position="2"/>
        <end position="119"/>
    </location>
</feature>
<dbReference type="PANTHER" id="PTHR22604">
    <property type="entry name" value="OXIDOREDUCTASES"/>
    <property type="match status" value="1"/>
</dbReference>
<dbReference type="InterPro" id="IPR055170">
    <property type="entry name" value="GFO_IDH_MocA-like_dom"/>
</dbReference>
<dbReference type="Pfam" id="PF22725">
    <property type="entry name" value="GFO_IDH_MocA_C3"/>
    <property type="match status" value="1"/>
</dbReference>